<dbReference type="AlphaFoldDB" id="A0A6A6ECD5"/>
<name>A0A6A6ECD5_9PEZI</name>
<sequence>MPGSNVSRSLDPALPALFGAADASDSLDYNVVGGLSAASESEKPEHYQSGRELLDGGGTNHATSVAKTNPALNGSFNGNY</sequence>
<evidence type="ECO:0000313" key="3">
    <source>
        <dbReference type="Proteomes" id="UP000800200"/>
    </source>
</evidence>
<feature type="region of interest" description="Disordered" evidence="1">
    <location>
        <begin position="37"/>
        <end position="80"/>
    </location>
</feature>
<feature type="compositionally biased region" description="Basic and acidic residues" evidence="1">
    <location>
        <begin position="40"/>
        <end position="54"/>
    </location>
</feature>
<organism evidence="2 3">
    <name type="scientific">Zopfia rhizophila CBS 207.26</name>
    <dbReference type="NCBI Taxonomy" id="1314779"/>
    <lineage>
        <taxon>Eukaryota</taxon>
        <taxon>Fungi</taxon>
        <taxon>Dikarya</taxon>
        <taxon>Ascomycota</taxon>
        <taxon>Pezizomycotina</taxon>
        <taxon>Dothideomycetes</taxon>
        <taxon>Dothideomycetes incertae sedis</taxon>
        <taxon>Zopfiaceae</taxon>
        <taxon>Zopfia</taxon>
    </lineage>
</organism>
<protein>
    <submittedName>
        <fullName evidence="2">Uncharacterized protein</fullName>
    </submittedName>
</protein>
<dbReference type="Proteomes" id="UP000800200">
    <property type="component" value="Unassembled WGS sequence"/>
</dbReference>
<dbReference type="EMBL" id="ML994620">
    <property type="protein sequence ID" value="KAF2189521.1"/>
    <property type="molecule type" value="Genomic_DNA"/>
</dbReference>
<evidence type="ECO:0000313" key="2">
    <source>
        <dbReference type="EMBL" id="KAF2189521.1"/>
    </source>
</evidence>
<evidence type="ECO:0000256" key="1">
    <source>
        <dbReference type="SAM" id="MobiDB-lite"/>
    </source>
</evidence>
<accession>A0A6A6ECD5</accession>
<gene>
    <name evidence="2" type="ORF">K469DRAFT_41918</name>
</gene>
<keyword evidence="3" id="KW-1185">Reference proteome</keyword>
<reference evidence="2" key="1">
    <citation type="journal article" date="2020" name="Stud. Mycol.">
        <title>101 Dothideomycetes genomes: a test case for predicting lifestyles and emergence of pathogens.</title>
        <authorList>
            <person name="Haridas S."/>
            <person name="Albert R."/>
            <person name="Binder M."/>
            <person name="Bloem J."/>
            <person name="Labutti K."/>
            <person name="Salamov A."/>
            <person name="Andreopoulos B."/>
            <person name="Baker S."/>
            <person name="Barry K."/>
            <person name="Bills G."/>
            <person name="Bluhm B."/>
            <person name="Cannon C."/>
            <person name="Castanera R."/>
            <person name="Culley D."/>
            <person name="Daum C."/>
            <person name="Ezra D."/>
            <person name="Gonzalez J."/>
            <person name="Henrissat B."/>
            <person name="Kuo A."/>
            <person name="Liang C."/>
            <person name="Lipzen A."/>
            <person name="Lutzoni F."/>
            <person name="Magnuson J."/>
            <person name="Mondo S."/>
            <person name="Nolan M."/>
            <person name="Ohm R."/>
            <person name="Pangilinan J."/>
            <person name="Park H.-J."/>
            <person name="Ramirez L."/>
            <person name="Alfaro M."/>
            <person name="Sun H."/>
            <person name="Tritt A."/>
            <person name="Yoshinaga Y."/>
            <person name="Zwiers L.-H."/>
            <person name="Turgeon B."/>
            <person name="Goodwin S."/>
            <person name="Spatafora J."/>
            <person name="Crous P."/>
            <person name="Grigoriev I."/>
        </authorList>
    </citation>
    <scope>NUCLEOTIDE SEQUENCE</scope>
    <source>
        <strain evidence="2">CBS 207.26</strain>
    </source>
</reference>
<proteinExistence type="predicted"/>
<dbReference type="OrthoDB" id="3562657at2759"/>
<feature type="compositionally biased region" description="Polar residues" evidence="1">
    <location>
        <begin position="60"/>
        <end position="80"/>
    </location>
</feature>